<sequence>MHLMAPQTLPHRRAKKQRLLFTPPQIPRREPQRQPFEPVVEVTVRVRAQGLEVRVARPRIDGPLELLFLDVDEARGAHEGGVSWRCVHVAACDAAASEEKVGEFVDWGVWR</sequence>
<gene>
    <name evidence="2" type="ORF">CSIM01_12728</name>
</gene>
<dbReference type="AlphaFoldDB" id="A0A135TBP9"/>
<organism evidence="2 3">
    <name type="scientific">Colletotrichum simmondsii</name>
    <dbReference type="NCBI Taxonomy" id="703756"/>
    <lineage>
        <taxon>Eukaryota</taxon>
        <taxon>Fungi</taxon>
        <taxon>Dikarya</taxon>
        <taxon>Ascomycota</taxon>
        <taxon>Pezizomycotina</taxon>
        <taxon>Sordariomycetes</taxon>
        <taxon>Hypocreomycetidae</taxon>
        <taxon>Glomerellales</taxon>
        <taxon>Glomerellaceae</taxon>
        <taxon>Colletotrichum</taxon>
        <taxon>Colletotrichum acutatum species complex</taxon>
    </lineage>
</organism>
<accession>A0A135TBP9</accession>
<feature type="region of interest" description="Disordered" evidence="1">
    <location>
        <begin position="1"/>
        <end position="34"/>
    </location>
</feature>
<reference evidence="2 3" key="1">
    <citation type="submission" date="2014-02" db="EMBL/GenBank/DDBJ databases">
        <title>The genome sequence of Colletotrichum simmondsii CBS122122.</title>
        <authorList>
            <person name="Baroncelli R."/>
            <person name="Thon M.R."/>
        </authorList>
    </citation>
    <scope>NUCLEOTIDE SEQUENCE [LARGE SCALE GENOMIC DNA]</scope>
    <source>
        <strain evidence="2 3">CBS122122</strain>
    </source>
</reference>
<proteinExistence type="predicted"/>
<name>A0A135TBP9_9PEZI</name>
<protein>
    <submittedName>
        <fullName evidence="2">Uncharacterized protein</fullName>
    </submittedName>
</protein>
<dbReference type="Proteomes" id="UP000070328">
    <property type="component" value="Unassembled WGS sequence"/>
</dbReference>
<keyword evidence="3" id="KW-1185">Reference proteome</keyword>
<evidence type="ECO:0000256" key="1">
    <source>
        <dbReference type="SAM" id="MobiDB-lite"/>
    </source>
</evidence>
<evidence type="ECO:0000313" key="2">
    <source>
        <dbReference type="EMBL" id="KXH45517.1"/>
    </source>
</evidence>
<evidence type="ECO:0000313" key="3">
    <source>
        <dbReference type="Proteomes" id="UP000070328"/>
    </source>
</evidence>
<dbReference type="EMBL" id="JFBX01000219">
    <property type="protein sequence ID" value="KXH45517.1"/>
    <property type="molecule type" value="Genomic_DNA"/>
</dbReference>
<comment type="caution">
    <text evidence="2">The sequence shown here is derived from an EMBL/GenBank/DDBJ whole genome shotgun (WGS) entry which is preliminary data.</text>
</comment>